<organism evidence="12 13">
    <name type="scientific">Ostreobium quekettii</name>
    <dbReference type="NCBI Taxonomy" id="121088"/>
    <lineage>
        <taxon>Eukaryota</taxon>
        <taxon>Viridiplantae</taxon>
        <taxon>Chlorophyta</taxon>
        <taxon>core chlorophytes</taxon>
        <taxon>Ulvophyceae</taxon>
        <taxon>TCBD clade</taxon>
        <taxon>Bryopsidales</taxon>
        <taxon>Ostreobineae</taxon>
        <taxon>Ostreobiaceae</taxon>
        <taxon>Ostreobium</taxon>
    </lineage>
</organism>
<comment type="subcellular location">
    <subcellularLocation>
        <location evidence="1">Cytoplasmic vesicle membrane</location>
    </subcellularLocation>
    <subcellularLocation>
        <location evidence="2">Golgi apparatus</location>
    </subcellularLocation>
</comment>
<comment type="caution">
    <text evidence="12">The sequence shown here is derived from an EMBL/GenBank/DDBJ whole genome shotgun (WGS) entry which is preliminary data.</text>
</comment>
<feature type="region of interest" description="Disordered" evidence="10">
    <location>
        <begin position="653"/>
        <end position="673"/>
    </location>
</feature>
<feature type="domain" description="GAE" evidence="11">
    <location>
        <begin position="724"/>
        <end position="842"/>
    </location>
</feature>
<dbReference type="InterPro" id="IPR002553">
    <property type="entry name" value="Clathrin/coatomer_adapt-like_N"/>
</dbReference>
<comment type="similarity">
    <text evidence="3 9">Belongs to the adaptor complexes large subunit family.</text>
</comment>
<proteinExistence type="inferred from homology"/>
<evidence type="ECO:0000256" key="9">
    <source>
        <dbReference type="PIRNR" id="PIRNR037094"/>
    </source>
</evidence>
<dbReference type="PANTHER" id="PTHR22780">
    <property type="entry name" value="ADAPTIN, ALPHA/GAMMA/EPSILON"/>
    <property type="match status" value="1"/>
</dbReference>
<name>A0A8S1J2B0_9CHLO</name>
<keyword evidence="5 9" id="KW-0653">Protein transport</keyword>
<dbReference type="OrthoDB" id="28053at2759"/>
<evidence type="ECO:0000313" key="13">
    <source>
        <dbReference type="Proteomes" id="UP000708148"/>
    </source>
</evidence>
<evidence type="ECO:0000256" key="4">
    <source>
        <dbReference type="ARBA" id="ARBA00022448"/>
    </source>
</evidence>
<evidence type="ECO:0000256" key="1">
    <source>
        <dbReference type="ARBA" id="ARBA00004156"/>
    </source>
</evidence>
<keyword evidence="8 9" id="KW-0968">Cytoplasmic vesicle</keyword>
<evidence type="ECO:0000313" key="12">
    <source>
        <dbReference type="EMBL" id="CAD7700310.1"/>
    </source>
</evidence>
<dbReference type="Gene3D" id="1.25.10.10">
    <property type="entry name" value="Leucine-rich Repeat Variant"/>
    <property type="match status" value="1"/>
</dbReference>
<dbReference type="Pfam" id="PF02883">
    <property type="entry name" value="Alpha_adaptinC2"/>
    <property type="match status" value="1"/>
</dbReference>
<reference evidence="12" key="1">
    <citation type="submission" date="2020-12" db="EMBL/GenBank/DDBJ databases">
        <authorList>
            <person name="Iha C."/>
        </authorList>
    </citation>
    <scope>NUCLEOTIDE SEQUENCE</scope>
</reference>
<dbReference type="InterPro" id="IPR008152">
    <property type="entry name" value="Clathrin_a/b/g-adaptin_app_Ig"/>
</dbReference>
<dbReference type="PROSITE" id="PS50180">
    <property type="entry name" value="GAE"/>
    <property type="match status" value="1"/>
</dbReference>
<dbReference type="GO" id="GO:0016192">
    <property type="term" value="P:vesicle-mediated transport"/>
    <property type="evidence" value="ECO:0007669"/>
    <property type="project" value="InterPro"/>
</dbReference>
<keyword evidence="6 9" id="KW-0333">Golgi apparatus</keyword>
<dbReference type="InterPro" id="IPR050840">
    <property type="entry name" value="Adaptor_Complx_Large_Subunit"/>
</dbReference>
<feature type="region of interest" description="Disordered" evidence="10">
    <location>
        <begin position="608"/>
        <end position="628"/>
    </location>
</feature>
<evidence type="ECO:0000256" key="6">
    <source>
        <dbReference type="ARBA" id="ARBA00023034"/>
    </source>
</evidence>
<dbReference type="GO" id="GO:0030121">
    <property type="term" value="C:AP-1 adaptor complex"/>
    <property type="evidence" value="ECO:0007669"/>
    <property type="project" value="InterPro"/>
</dbReference>
<dbReference type="Proteomes" id="UP000708148">
    <property type="component" value="Unassembled WGS sequence"/>
</dbReference>
<evidence type="ECO:0000259" key="11">
    <source>
        <dbReference type="PROSITE" id="PS50180"/>
    </source>
</evidence>
<gene>
    <name evidence="12" type="ORF">OSTQU699_LOCUS5669</name>
</gene>
<dbReference type="InterPro" id="IPR013041">
    <property type="entry name" value="Clathrin_app_Ig-like_sf"/>
</dbReference>
<keyword evidence="7 9" id="KW-0472">Membrane</keyword>
<dbReference type="InterPro" id="IPR016024">
    <property type="entry name" value="ARM-type_fold"/>
</dbReference>
<dbReference type="Gene3D" id="2.60.40.1230">
    <property type="match status" value="1"/>
</dbReference>
<dbReference type="InterPro" id="IPR011989">
    <property type="entry name" value="ARM-like"/>
</dbReference>
<dbReference type="GO" id="GO:0006886">
    <property type="term" value="P:intracellular protein transport"/>
    <property type="evidence" value="ECO:0007669"/>
    <property type="project" value="UniProtKB-UniRule"/>
</dbReference>
<dbReference type="PIRSF" id="PIRSF037094">
    <property type="entry name" value="AP1_complex_gamma"/>
    <property type="match status" value="1"/>
</dbReference>
<keyword evidence="4 9" id="KW-0813">Transport</keyword>
<dbReference type="InterPro" id="IPR017107">
    <property type="entry name" value="AP1_complex_gsu"/>
</dbReference>
<dbReference type="FunFam" id="1.25.10.10:FF:000030">
    <property type="entry name" value="AP-1 complex subunit gamma"/>
    <property type="match status" value="1"/>
</dbReference>
<keyword evidence="13" id="KW-1185">Reference proteome</keyword>
<evidence type="ECO:0000256" key="5">
    <source>
        <dbReference type="ARBA" id="ARBA00022927"/>
    </source>
</evidence>
<sequence length="846" mass="91627">MSSRLRELIRSVRQCKTAAQERNVVAKESAALREAFKKQDTAYQHRNVAKLMYIHMLGYPTHFGQMECLKLIAAPSFPEKRVGYLGLMILLDERQEVLMLVTNSLKNDLSSKNQYNVGLALAAFGNICSAEMARDLAPDVEKLLKSSNSYIRKKAALTTTRIVKKVPELVEQFMHPAAELLNDRHHGALLTGVTLMLEMCHLEPDAIKEYRNHIPQLCRIMRSLVVSGFSPEHDVGGINDPFLQVKILRLLRVLGKGNAEASDQMSDILAQAATNTEPTKNAGNSILYECVQTIMSIESTGGLRVLAVNILGRFLGNKDNNLRYVALNTLAKVVTVDAQAVQRHRTTIVDCVRDADVSIRRRALELVYSLVNEGNIKNLTKELLEYLAVSDAEFKPDLTSKICTLIQRYGPDKCWHIDNMLQVMAQAGQYVKEDVCNALIVLITNATDLQGYTVRAMFRAMKANGDSSCTSLLTVSAWCLGEYGDLLLPGRGGALQQGEEALSVSDSEIVDLLEANLSDSLAEVEVREYVLTALMKLSAKLPGQVERIKGIVGQYTGNLVLEMQQRACEYKKLFNYDQIRPQLLEQMPALNEKEYAANLGLEVTASDAKQAAEDSNLPNGAPPQPAQVDLLSDLLGDQPATVQARGGLEALLFDPSPASTQAPAAGAATGAAPQTSSAAVDLLDLLSDSTPSPAQPERPAVMQDPFLALDASPGPSATAAPGGAAFPSIVAVEKHGFKVSFSFSKPSATSPATDIVATYSNSTPNPITNFSLQAAVPKYMHLKLESASGTSLPPNGNGTVTQVIHVSNSMRDQGKPLAMRLKISANVGGSQVDDQCQVNNFPPGLS</sequence>
<dbReference type="AlphaFoldDB" id="A0A8S1J2B0"/>
<dbReference type="InterPro" id="IPR008153">
    <property type="entry name" value="GAE_dom"/>
</dbReference>
<evidence type="ECO:0000256" key="7">
    <source>
        <dbReference type="ARBA" id="ARBA00023136"/>
    </source>
</evidence>
<dbReference type="Pfam" id="PF01602">
    <property type="entry name" value="Adaptin_N"/>
    <property type="match status" value="1"/>
</dbReference>
<accession>A0A8S1J2B0</accession>
<feature type="compositionally biased region" description="Low complexity" evidence="10">
    <location>
        <begin position="655"/>
        <end position="673"/>
    </location>
</feature>
<evidence type="ECO:0000256" key="8">
    <source>
        <dbReference type="ARBA" id="ARBA00023329"/>
    </source>
</evidence>
<dbReference type="SUPFAM" id="SSF49348">
    <property type="entry name" value="Clathrin adaptor appendage domain"/>
    <property type="match status" value="1"/>
</dbReference>
<evidence type="ECO:0000256" key="10">
    <source>
        <dbReference type="SAM" id="MobiDB-lite"/>
    </source>
</evidence>
<protein>
    <recommendedName>
        <fullName evidence="9">AP-1 complex subunit gamma</fullName>
    </recommendedName>
</protein>
<evidence type="ECO:0000256" key="2">
    <source>
        <dbReference type="ARBA" id="ARBA00004555"/>
    </source>
</evidence>
<dbReference type="SUPFAM" id="SSF48371">
    <property type="entry name" value="ARM repeat"/>
    <property type="match status" value="1"/>
</dbReference>
<evidence type="ECO:0000256" key="3">
    <source>
        <dbReference type="ARBA" id="ARBA00006613"/>
    </source>
</evidence>
<dbReference type="SMART" id="SM00809">
    <property type="entry name" value="Alpha_adaptinC2"/>
    <property type="match status" value="1"/>
</dbReference>
<dbReference type="EMBL" id="CAJHUC010001220">
    <property type="protein sequence ID" value="CAD7700310.1"/>
    <property type="molecule type" value="Genomic_DNA"/>
</dbReference>